<dbReference type="Proteomes" id="UP000451233">
    <property type="component" value="Unassembled WGS sequence"/>
</dbReference>
<evidence type="ECO:0000313" key="3">
    <source>
        <dbReference type="Proteomes" id="UP000451233"/>
    </source>
</evidence>
<organism evidence="2 3">
    <name type="scientific">Hufsiella ginkgonis</name>
    <dbReference type="NCBI Taxonomy" id="2695274"/>
    <lineage>
        <taxon>Bacteria</taxon>
        <taxon>Pseudomonadati</taxon>
        <taxon>Bacteroidota</taxon>
        <taxon>Sphingobacteriia</taxon>
        <taxon>Sphingobacteriales</taxon>
        <taxon>Sphingobacteriaceae</taxon>
        <taxon>Hufsiella</taxon>
    </lineage>
</organism>
<dbReference type="InterPro" id="IPR024775">
    <property type="entry name" value="DinB-like"/>
</dbReference>
<feature type="domain" description="DinB-like" evidence="1">
    <location>
        <begin position="16"/>
        <end position="140"/>
    </location>
</feature>
<sequence>MNLQAQTLSRFASQHKTIKKYIDNLPPEAIYNRLNSDKYSIHETIAYLTRYHYIFLERLKGIMNSINPFFGMYKPDEDPEYHFAVARTTGSLLHELYRMRDHIMLELEDMSPEQFSRVGTHAILGRMDISQWIDFFVLHESNQLFRIFKLSGSFWSMEFKNYSNVIYLPRLAQQVDELAG</sequence>
<name>A0A7K1XZ49_9SPHI</name>
<proteinExistence type="predicted"/>
<dbReference type="EMBL" id="WVHS01000003">
    <property type="protein sequence ID" value="MXV16281.1"/>
    <property type="molecule type" value="Genomic_DNA"/>
</dbReference>
<comment type="caution">
    <text evidence="2">The sequence shown here is derived from an EMBL/GenBank/DDBJ whole genome shotgun (WGS) entry which is preliminary data.</text>
</comment>
<accession>A0A7K1XZ49</accession>
<dbReference type="AlphaFoldDB" id="A0A7K1XZ49"/>
<evidence type="ECO:0000313" key="2">
    <source>
        <dbReference type="EMBL" id="MXV16281.1"/>
    </source>
</evidence>
<evidence type="ECO:0000259" key="1">
    <source>
        <dbReference type="Pfam" id="PF12867"/>
    </source>
</evidence>
<gene>
    <name evidence="2" type="ORF">GS398_13285</name>
</gene>
<dbReference type="InterPro" id="IPR034660">
    <property type="entry name" value="DinB/YfiT-like"/>
</dbReference>
<reference evidence="2 3" key="1">
    <citation type="submission" date="2019-11" db="EMBL/GenBank/DDBJ databases">
        <title>Pedobacter sp. HMF7056 Genome sequencing and assembly.</title>
        <authorList>
            <person name="Kang H."/>
            <person name="Kim H."/>
            <person name="Joh K."/>
        </authorList>
    </citation>
    <scope>NUCLEOTIDE SEQUENCE [LARGE SCALE GENOMIC DNA]</scope>
    <source>
        <strain evidence="2 3">HMF7056</strain>
    </source>
</reference>
<dbReference type="Gene3D" id="1.20.120.450">
    <property type="entry name" value="dinb family like domain"/>
    <property type="match status" value="1"/>
</dbReference>
<keyword evidence="3" id="KW-1185">Reference proteome</keyword>
<protein>
    <submittedName>
        <fullName evidence="2">DinB family protein</fullName>
    </submittedName>
</protein>
<dbReference type="RefSeq" id="WP_160907288.1">
    <property type="nucleotide sequence ID" value="NZ_WVHS01000003.1"/>
</dbReference>
<dbReference type="SUPFAM" id="SSF109854">
    <property type="entry name" value="DinB/YfiT-like putative metalloenzymes"/>
    <property type="match status" value="1"/>
</dbReference>
<dbReference type="Pfam" id="PF12867">
    <property type="entry name" value="DinB_2"/>
    <property type="match status" value="1"/>
</dbReference>